<evidence type="ECO:0000256" key="1">
    <source>
        <dbReference type="SAM" id="Phobius"/>
    </source>
</evidence>
<keyword evidence="1" id="KW-0812">Transmembrane</keyword>
<keyword evidence="3" id="KW-1185">Reference proteome</keyword>
<dbReference type="STRING" id="453591.Igni_1119"/>
<feature type="transmembrane region" description="Helical" evidence="1">
    <location>
        <begin position="26"/>
        <end position="56"/>
    </location>
</feature>
<gene>
    <name evidence="2" type="ordered locus">Igni_1119</name>
</gene>
<dbReference type="Proteomes" id="UP000000262">
    <property type="component" value="Chromosome"/>
</dbReference>
<keyword evidence="1" id="KW-1133">Transmembrane helix</keyword>
<organism evidence="2 3">
    <name type="scientific">Ignicoccus hospitalis (strain KIN4/I / DSM 18386 / JCM 14125)</name>
    <dbReference type="NCBI Taxonomy" id="453591"/>
    <lineage>
        <taxon>Archaea</taxon>
        <taxon>Thermoproteota</taxon>
        <taxon>Thermoprotei</taxon>
        <taxon>Desulfurococcales</taxon>
        <taxon>Desulfurococcaceae</taxon>
        <taxon>Ignicoccus</taxon>
    </lineage>
</organism>
<reference evidence="2 3" key="1">
    <citation type="journal article" date="2008" name="Genome Biol.">
        <title>A genomic analysis of the archaeal system Ignicoccus hospitalis-Nanoarchaeum equitans.</title>
        <authorList>
            <person name="Podar M."/>
            <person name="Anderson I."/>
            <person name="Makarova K.S."/>
            <person name="Elkins J.G."/>
            <person name="Ivanova N."/>
            <person name="Wall M.A."/>
            <person name="Lykidis A."/>
            <person name="Mavromatis K."/>
            <person name="Sun H."/>
            <person name="Hudson M.E."/>
            <person name="Chen W."/>
            <person name="Deciu C."/>
            <person name="Hutchison D."/>
            <person name="Eads J.R."/>
            <person name="Anderson A."/>
            <person name="Fernandes F."/>
            <person name="Szeto E."/>
            <person name="Lapidus A."/>
            <person name="Kyrpides N.C."/>
            <person name="Saier M.H.Jr."/>
            <person name="Richardson P.M."/>
            <person name="Rachel R."/>
            <person name="Huber H."/>
            <person name="Eisen J.A."/>
            <person name="Koonin E.V."/>
            <person name="Keller M."/>
            <person name="Stetter K.O."/>
        </authorList>
    </citation>
    <scope>NUCLEOTIDE SEQUENCE [LARGE SCALE GENOMIC DNA]</scope>
    <source>
        <strain evidence="3">KIN4/I / DSM 18386 / JCM 14125</strain>
    </source>
</reference>
<proteinExistence type="predicted"/>
<name>A8ABJ4_IGNH4</name>
<dbReference type="EMBL" id="CP000816">
    <property type="protein sequence ID" value="ABU82296.1"/>
    <property type="molecule type" value="Genomic_DNA"/>
</dbReference>
<sequence>MLKHFLVLTLLTSAASAPFPDWGDSVLLTVAITSLLLGVALNSFVLTALPLIALAAEGLLTYFGAPEEVRALAAGALVAAEALYLFR</sequence>
<protein>
    <submittedName>
        <fullName evidence="2">Uncharacterized protein</fullName>
    </submittedName>
</protein>
<accession>A8ABJ4</accession>
<keyword evidence="1" id="KW-0472">Membrane</keyword>
<dbReference type="KEGG" id="iho:Igni_1119"/>
<dbReference type="AlphaFoldDB" id="A8ABJ4"/>
<dbReference type="RefSeq" id="WP_012123260.1">
    <property type="nucleotide sequence ID" value="NC_009776.1"/>
</dbReference>
<evidence type="ECO:0000313" key="2">
    <source>
        <dbReference type="EMBL" id="ABU82296.1"/>
    </source>
</evidence>
<evidence type="ECO:0000313" key="3">
    <source>
        <dbReference type="Proteomes" id="UP000000262"/>
    </source>
</evidence>
<dbReference type="GeneID" id="41339642"/>
<dbReference type="HOGENOM" id="CLU_2475956_0_0_2"/>